<dbReference type="SUPFAM" id="SSF55120">
    <property type="entry name" value="Pseudouridine synthase"/>
    <property type="match status" value="1"/>
</dbReference>
<dbReference type="CDD" id="cd02573">
    <property type="entry name" value="PseudoU_synth_EcTruB"/>
    <property type="match status" value="1"/>
</dbReference>
<dbReference type="PANTHER" id="PTHR13767">
    <property type="entry name" value="TRNA-PSEUDOURIDINE SYNTHASE"/>
    <property type="match status" value="1"/>
</dbReference>
<proteinExistence type="inferred from homology"/>
<dbReference type="GO" id="GO:0016829">
    <property type="term" value="F:lyase activity"/>
    <property type="evidence" value="ECO:0007669"/>
    <property type="project" value="UniProtKB-KW"/>
</dbReference>
<reference evidence="9" key="1">
    <citation type="journal article" date="2013" name="Stand. Genomic Sci.">
        <title>Complete genome sequence of Coriobacterium glomerans type strain (PW2(T)) from the midgut of Pyrrhocoris apterus L. (red soldier bug).</title>
        <authorList>
            <person name="Stackebrandt E."/>
            <person name="Zeytun A."/>
            <person name="Lapidus A."/>
            <person name="Nolan M."/>
            <person name="Lucas S."/>
            <person name="Hammon N."/>
            <person name="Deshpande S."/>
            <person name="Cheng J.F."/>
            <person name="Tapia R."/>
            <person name="Goodwin L.A."/>
            <person name="Pitluck S."/>
            <person name="Liolios K."/>
            <person name="Pagani I."/>
            <person name="Ivanova N."/>
            <person name="Mavromatis K."/>
            <person name="Mikhailova N."/>
            <person name="Huntemann M."/>
            <person name="Pati A."/>
            <person name="Chen A."/>
            <person name="Palaniappan K."/>
            <person name="Chang Y.J."/>
            <person name="Land M."/>
            <person name="Hauser L."/>
            <person name="Rohde M."/>
            <person name="Pukall R."/>
            <person name="Goker M."/>
            <person name="Detter J.C."/>
            <person name="Woyke T."/>
            <person name="Bristow J."/>
            <person name="Eisen J.A."/>
            <person name="Markowitz V."/>
            <person name="Hugenholtz P."/>
            <person name="Kyrpides N.C."/>
            <person name="Klenk H.P."/>
        </authorList>
    </citation>
    <scope>NUCLEOTIDE SEQUENCE</scope>
    <source>
        <strain evidence="9">ATCC 49209 / DSM 20642 / JCM 10262 / PW2</strain>
    </source>
</reference>
<comment type="catalytic activity">
    <reaction evidence="1 5">
        <text>uridine(55) in tRNA = pseudouridine(55) in tRNA</text>
        <dbReference type="Rhea" id="RHEA:42532"/>
        <dbReference type="Rhea" id="RHEA-COMP:10101"/>
        <dbReference type="Rhea" id="RHEA-COMP:10102"/>
        <dbReference type="ChEBI" id="CHEBI:65314"/>
        <dbReference type="ChEBI" id="CHEBI:65315"/>
        <dbReference type="EC" id="5.4.99.25"/>
    </reaction>
</comment>
<dbReference type="Pfam" id="PF16198">
    <property type="entry name" value="TruB_C_2"/>
    <property type="match status" value="1"/>
</dbReference>
<keyword evidence="4 5" id="KW-0413">Isomerase</keyword>
<keyword evidence="8" id="KW-0456">Lyase</keyword>
<evidence type="ECO:0000256" key="3">
    <source>
        <dbReference type="ARBA" id="ARBA00022694"/>
    </source>
</evidence>
<dbReference type="PANTHER" id="PTHR13767:SF2">
    <property type="entry name" value="PSEUDOURIDYLATE SYNTHASE TRUB1"/>
    <property type="match status" value="1"/>
</dbReference>
<dbReference type="Pfam" id="PF01509">
    <property type="entry name" value="TruB_N"/>
    <property type="match status" value="1"/>
</dbReference>
<dbReference type="STRING" id="700015.Corgl_1040"/>
<dbReference type="NCBIfam" id="TIGR00431">
    <property type="entry name" value="TruB"/>
    <property type="match status" value="1"/>
</dbReference>
<accession>F2N9P5</accession>
<dbReference type="AlphaFoldDB" id="F2N9P5"/>
<keyword evidence="3 5" id="KW-0819">tRNA processing</keyword>
<dbReference type="GO" id="GO:1990481">
    <property type="term" value="P:mRNA pseudouridine synthesis"/>
    <property type="evidence" value="ECO:0007669"/>
    <property type="project" value="TreeGrafter"/>
</dbReference>
<evidence type="ECO:0000259" key="6">
    <source>
        <dbReference type="Pfam" id="PF01509"/>
    </source>
</evidence>
<dbReference type="OrthoDB" id="9802309at2"/>
<comment type="similarity">
    <text evidence="2 5">Belongs to the pseudouridine synthase TruB family. Type 1 subfamily.</text>
</comment>
<evidence type="ECO:0000259" key="7">
    <source>
        <dbReference type="Pfam" id="PF16198"/>
    </source>
</evidence>
<dbReference type="InterPro" id="IPR020103">
    <property type="entry name" value="PsdUridine_synth_cat_dom_sf"/>
</dbReference>
<evidence type="ECO:0000256" key="5">
    <source>
        <dbReference type="HAMAP-Rule" id="MF_01080"/>
    </source>
</evidence>
<dbReference type="GO" id="GO:0031119">
    <property type="term" value="P:tRNA pseudouridine synthesis"/>
    <property type="evidence" value="ECO:0007669"/>
    <property type="project" value="UniProtKB-UniRule"/>
</dbReference>
<evidence type="ECO:0000313" key="9">
    <source>
        <dbReference type="Proteomes" id="UP000006851"/>
    </source>
</evidence>
<dbReference type="GO" id="GO:0160148">
    <property type="term" value="F:tRNA pseudouridine(55) synthase activity"/>
    <property type="evidence" value="ECO:0007669"/>
    <property type="project" value="UniProtKB-EC"/>
</dbReference>
<dbReference type="InterPro" id="IPR014780">
    <property type="entry name" value="tRNA_psdUridine_synth_TruB"/>
</dbReference>
<dbReference type="EC" id="5.4.99.25" evidence="5"/>
<feature type="domain" description="tRNA pseudouridylate synthase B C-terminal" evidence="7">
    <location>
        <begin position="186"/>
        <end position="232"/>
    </location>
</feature>
<dbReference type="InterPro" id="IPR002501">
    <property type="entry name" value="PsdUridine_synth_N"/>
</dbReference>
<dbReference type="InterPro" id="IPR032819">
    <property type="entry name" value="TruB_C"/>
</dbReference>
<keyword evidence="9" id="KW-1185">Reference proteome</keyword>
<dbReference type="Proteomes" id="UP000006851">
    <property type="component" value="Chromosome"/>
</dbReference>
<evidence type="ECO:0000313" key="8">
    <source>
        <dbReference type="EMBL" id="AEB07148.1"/>
    </source>
</evidence>
<protein>
    <recommendedName>
        <fullName evidence="5">tRNA pseudouridine synthase B</fullName>
        <ecNumber evidence="5">5.4.99.25</ecNumber>
    </recommendedName>
    <alternativeName>
        <fullName evidence="5">tRNA pseudouridine(55) synthase</fullName>
        <shortName evidence="5">Psi55 synthase</shortName>
    </alternativeName>
    <alternativeName>
        <fullName evidence="5">tRNA pseudouridylate synthase</fullName>
    </alternativeName>
    <alternativeName>
        <fullName evidence="5">tRNA-uridine isomerase</fullName>
    </alternativeName>
</protein>
<name>F2N9P5_CORGP</name>
<feature type="active site" description="Nucleophile" evidence="5">
    <location>
        <position position="46"/>
    </location>
</feature>
<evidence type="ECO:0000256" key="4">
    <source>
        <dbReference type="ARBA" id="ARBA00023235"/>
    </source>
</evidence>
<dbReference type="EMBL" id="CP002628">
    <property type="protein sequence ID" value="AEB07148.1"/>
    <property type="molecule type" value="Genomic_DNA"/>
</dbReference>
<comment type="function">
    <text evidence="5">Responsible for synthesis of pseudouridine from uracil-55 in the psi GC loop of transfer RNAs.</text>
</comment>
<dbReference type="HAMAP" id="MF_01080">
    <property type="entry name" value="TruB_bact"/>
    <property type="match status" value="1"/>
</dbReference>
<evidence type="ECO:0000256" key="1">
    <source>
        <dbReference type="ARBA" id="ARBA00000385"/>
    </source>
</evidence>
<gene>
    <name evidence="5" type="primary">truB</name>
    <name evidence="8" type="ordered locus">Corgl_1040</name>
</gene>
<feature type="domain" description="Pseudouridine synthase II N-terminal" evidence="6">
    <location>
        <begin position="31"/>
        <end position="185"/>
    </location>
</feature>
<evidence type="ECO:0000256" key="2">
    <source>
        <dbReference type="ARBA" id="ARBA00005642"/>
    </source>
</evidence>
<dbReference type="RefSeq" id="WP_013708891.1">
    <property type="nucleotide sequence ID" value="NC_015389.1"/>
</dbReference>
<dbReference type="KEGG" id="cgo:Corgl_1040"/>
<dbReference type="Gene3D" id="3.30.2350.10">
    <property type="entry name" value="Pseudouridine synthase"/>
    <property type="match status" value="1"/>
</dbReference>
<sequence length="313" mass="33289">MSDCTAGACNLLLAIDKPSGCTSHDVVLRCRRALGQRRVGHAGTLDPLASGVMIIGAGQATRLLGMLTLDVKCYVAEISFGCETNTDDIEGEVTRAAAVPRDLVDLSGAQRVLDGFLGSGEQIPPAFSAISVNGVRSYRVARSGGEIDLPPRPVTIYRADALAAFERAGSLMWTVVFEVSKGTYIRALARDIGRAAGSAAHVSALRRTASGSIRLDSCVEMDGLDRSIARESCLDPIRALGIAAVDIPARYREDILCGRRVPISAAGDLSRLPRSGDRVACVRRGELLALARRRGDDLVMDTVFPEVIEGVRI</sequence>
<dbReference type="GO" id="GO:0003723">
    <property type="term" value="F:RNA binding"/>
    <property type="evidence" value="ECO:0007669"/>
    <property type="project" value="InterPro"/>
</dbReference>
<dbReference type="eggNOG" id="COG0130">
    <property type="taxonomic scope" value="Bacteria"/>
</dbReference>
<organism evidence="8 9">
    <name type="scientific">Coriobacterium glomerans (strain ATCC 49209 / DSM 20642 / JCM 10262 / PW2)</name>
    <dbReference type="NCBI Taxonomy" id="700015"/>
    <lineage>
        <taxon>Bacteria</taxon>
        <taxon>Bacillati</taxon>
        <taxon>Actinomycetota</taxon>
        <taxon>Coriobacteriia</taxon>
        <taxon>Coriobacteriales</taxon>
        <taxon>Coriobacteriaceae</taxon>
        <taxon>Coriobacterium</taxon>
    </lineage>
</organism>
<dbReference type="HOGENOM" id="CLU_032087_0_0_11"/>